<sequence>MFTLHAGPNLTKLALCQRASASHHSSYHPGSTRFERPTHTHISDHHSSMIVAFESCSTVLSLNSPHFPEEMKLAIAAHVRDDTVTSSDELISLASVDKTWRRITLPLIWACTTIKWGQSWRSNFVRRLEFIGSLAESVRILRISSPKQPETQIEDGCVDMVPYMVACMSKMARLNSLIVESEAEHEVECDPFIINLITLVFPALSFPQLRDCRFFIGRSVGIQTVICPRISEFLLRHVGITILTLEIRSQCTFPMIHQGLMDVYIKTFAQLPLLEHLHTHPFIALSPACLKTIPTLHLNGPERYIDHFLNWPRDVSAFTNIHSLDLASTEYTMTHATLVKFGTLLPNLKHIMAIRVPTALTSLLYDATKAKLEMTGLSGCLSRLEVLRILLVDQFSVTVKAEHIQDTLKLYRRYIPRLEQVLIYADGSYYGQGNQSLYPDDQISCIGCAFRVKQDGCYGKGVIIPTRIESIRWDDIETKIDLTNNDG</sequence>
<gene>
    <name evidence="1" type="ORF">SISSUDRAFT_1066390</name>
</gene>
<protein>
    <submittedName>
        <fullName evidence="1">Uncharacterized protein</fullName>
    </submittedName>
</protein>
<evidence type="ECO:0000313" key="1">
    <source>
        <dbReference type="EMBL" id="KZT33122.1"/>
    </source>
</evidence>
<accession>A0A165YDC0</accession>
<dbReference type="EMBL" id="KV428265">
    <property type="protein sequence ID" value="KZT33122.1"/>
    <property type="molecule type" value="Genomic_DNA"/>
</dbReference>
<evidence type="ECO:0000313" key="2">
    <source>
        <dbReference type="Proteomes" id="UP000076798"/>
    </source>
</evidence>
<keyword evidence="2" id="KW-1185">Reference proteome</keyword>
<reference evidence="1 2" key="1">
    <citation type="journal article" date="2016" name="Mol. Biol. Evol.">
        <title>Comparative Genomics of Early-Diverging Mushroom-Forming Fungi Provides Insights into the Origins of Lignocellulose Decay Capabilities.</title>
        <authorList>
            <person name="Nagy L.G."/>
            <person name="Riley R."/>
            <person name="Tritt A."/>
            <person name="Adam C."/>
            <person name="Daum C."/>
            <person name="Floudas D."/>
            <person name="Sun H."/>
            <person name="Yadav J.S."/>
            <person name="Pangilinan J."/>
            <person name="Larsson K.H."/>
            <person name="Matsuura K."/>
            <person name="Barry K."/>
            <person name="Labutti K."/>
            <person name="Kuo R."/>
            <person name="Ohm R.A."/>
            <person name="Bhattacharya S.S."/>
            <person name="Shirouzu T."/>
            <person name="Yoshinaga Y."/>
            <person name="Martin F.M."/>
            <person name="Grigoriev I.V."/>
            <person name="Hibbett D.S."/>
        </authorList>
    </citation>
    <scope>NUCLEOTIDE SEQUENCE [LARGE SCALE GENOMIC DNA]</scope>
    <source>
        <strain evidence="1 2">HHB10207 ss-3</strain>
    </source>
</reference>
<dbReference type="AlphaFoldDB" id="A0A165YDC0"/>
<proteinExistence type="predicted"/>
<name>A0A165YDC0_9AGAM</name>
<organism evidence="1 2">
    <name type="scientific">Sistotremastrum suecicum HHB10207 ss-3</name>
    <dbReference type="NCBI Taxonomy" id="1314776"/>
    <lineage>
        <taxon>Eukaryota</taxon>
        <taxon>Fungi</taxon>
        <taxon>Dikarya</taxon>
        <taxon>Basidiomycota</taxon>
        <taxon>Agaricomycotina</taxon>
        <taxon>Agaricomycetes</taxon>
        <taxon>Sistotremastrales</taxon>
        <taxon>Sistotremastraceae</taxon>
        <taxon>Sistotremastrum</taxon>
    </lineage>
</organism>
<dbReference type="Proteomes" id="UP000076798">
    <property type="component" value="Unassembled WGS sequence"/>
</dbReference>